<proteinExistence type="predicted"/>
<evidence type="ECO:0000313" key="2">
    <source>
        <dbReference type="EMBL" id="SFQ46670.1"/>
    </source>
</evidence>
<dbReference type="Gene3D" id="3.40.50.1820">
    <property type="entry name" value="alpha/beta hydrolase"/>
    <property type="match status" value="1"/>
</dbReference>
<accession>A0A1I5YRE9</accession>
<dbReference type="EMBL" id="FOXX01000003">
    <property type="protein sequence ID" value="SFQ46670.1"/>
    <property type="molecule type" value="Genomic_DNA"/>
</dbReference>
<keyword evidence="3" id="KW-1185">Reference proteome</keyword>
<comment type="caution">
    <text evidence="2">The sequence shown here is derived from an EMBL/GenBank/DDBJ whole genome shotgun (WGS) entry which is preliminary data.</text>
</comment>
<feature type="domain" description="Serine aminopeptidase S33" evidence="1">
    <location>
        <begin position="17"/>
        <end position="121"/>
    </location>
</feature>
<dbReference type="InterPro" id="IPR022742">
    <property type="entry name" value="Hydrolase_4"/>
</dbReference>
<reference evidence="2 3" key="1">
    <citation type="submission" date="2016-10" db="EMBL/GenBank/DDBJ databases">
        <authorList>
            <person name="Varghese N."/>
            <person name="Submissions S."/>
        </authorList>
    </citation>
    <scope>NUCLEOTIDE SEQUENCE [LARGE SCALE GENOMIC DNA]</scope>
    <source>
        <strain evidence="2 3">DSM 13796</strain>
    </source>
</reference>
<gene>
    <name evidence="2" type="ORF">SAMN02745910_01501</name>
</gene>
<name>A0A1I5YRE9_9BACI</name>
<protein>
    <submittedName>
        <fullName evidence="2">Carboxylesterase</fullName>
    </submittedName>
</protein>
<sequence length="187" mass="20921">MKLIPPKPFFFSSGPRAVLLLHGFKGRTGHVKKLGRFLQAKEYTSSAPLYKGHGKPPEELLNTSPKDWWEDVLAGYQTLRSEGYHEIAVVGLSIGALFSLSLSTKLHVKGVVSMCAPLDIISQDVLLQSVVDYAKKYKKLEGKRDDCIRLEMDTFKTQAEDTIESVLSFINYTKEELSYVNAPTLIV</sequence>
<organism evidence="2 3">
    <name type="scientific">Priestia endophytica DSM 13796</name>
    <dbReference type="NCBI Taxonomy" id="1121089"/>
    <lineage>
        <taxon>Bacteria</taxon>
        <taxon>Bacillati</taxon>
        <taxon>Bacillota</taxon>
        <taxon>Bacilli</taxon>
        <taxon>Bacillales</taxon>
        <taxon>Bacillaceae</taxon>
        <taxon>Priestia</taxon>
    </lineage>
</organism>
<dbReference type="Pfam" id="PF12146">
    <property type="entry name" value="Hydrolase_4"/>
    <property type="match status" value="1"/>
</dbReference>
<dbReference type="SUPFAM" id="SSF53474">
    <property type="entry name" value="alpha/beta-Hydrolases"/>
    <property type="match status" value="1"/>
</dbReference>
<evidence type="ECO:0000313" key="3">
    <source>
        <dbReference type="Proteomes" id="UP000182762"/>
    </source>
</evidence>
<dbReference type="InterPro" id="IPR029058">
    <property type="entry name" value="AB_hydrolase_fold"/>
</dbReference>
<dbReference type="Proteomes" id="UP000182762">
    <property type="component" value="Unassembled WGS sequence"/>
</dbReference>
<evidence type="ECO:0000259" key="1">
    <source>
        <dbReference type="Pfam" id="PF12146"/>
    </source>
</evidence>